<name>A0A0E9SQU0_ANGAN</name>
<evidence type="ECO:0000313" key="1">
    <source>
        <dbReference type="EMBL" id="JAH42868.1"/>
    </source>
</evidence>
<organism evidence="1">
    <name type="scientific">Anguilla anguilla</name>
    <name type="common">European freshwater eel</name>
    <name type="synonym">Muraena anguilla</name>
    <dbReference type="NCBI Taxonomy" id="7936"/>
    <lineage>
        <taxon>Eukaryota</taxon>
        <taxon>Metazoa</taxon>
        <taxon>Chordata</taxon>
        <taxon>Craniata</taxon>
        <taxon>Vertebrata</taxon>
        <taxon>Euteleostomi</taxon>
        <taxon>Actinopterygii</taxon>
        <taxon>Neopterygii</taxon>
        <taxon>Teleostei</taxon>
        <taxon>Anguilliformes</taxon>
        <taxon>Anguillidae</taxon>
        <taxon>Anguilla</taxon>
    </lineage>
</organism>
<reference evidence="1" key="2">
    <citation type="journal article" date="2015" name="Fish Shellfish Immunol.">
        <title>Early steps in the European eel (Anguilla anguilla)-Vibrio vulnificus interaction in the gills: Role of the RtxA13 toxin.</title>
        <authorList>
            <person name="Callol A."/>
            <person name="Pajuelo D."/>
            <person name="Ebbesson L."/>
            <person name="Teles M."/>
            <person name="MacKenzie S."/>
            <person name="Amaro C."/>
        </authorList>
    </citation>
    <scope>NUCLEOTIDE SEQUENCE</scope>
</reference>
<accession>A0A0E9SQU0</accession>
<dbReference type="EMBL" id="GBXM01065709">
    <property type="protein sequence ID" value="JAH42868.1"/>
    <property type="molecule type" value="Transcribed_RNA"/>
</dbReference>
<sequence>MLARNIYQQCLYRKSASGDDFLVSTERRHAETHLRFPEKLLQHHAFTINCGIMRIIHSSPPIPEKKPSNYRY</sequence>
<dbReference type="AlphaFoldDB" id="A0A0E9SQU0"/>
<protein>
    <submittedName>
        <fullName evidence="1">Uncharacterized protein</fullName>
    </submittedName>
</protein>
<proteinExistence type="predicted"/>
<reference evidence="1" key="1">
    <citation type="submission" date="2014-11" db="EMBL/GenBank/DDBJ databases">
        <authorList>
            <person name="Amaro Gonzalez C."/>
        </authorList>
    </citation>
    <scope>NUCLEOTIDE SEQUENCE</scope>
</reference>